<keyword evidence="1" id="KW-0175">Coiled coil</keyword>
<protein>
    <submittedName>
        <fullName evidence="5">Uncharacterized protein YhaN</fullName>
    </submittedName>
</protein>
<dbReference type="STRING" id="504797.SAMN05421678_11026"/>
<evidence type="ECO:0000313" key="4">
    <source>
        <dbReference type="EMBL" id="NYH82817.1"/>
    </source>
</evidence>
<feature type="coiled-coil region" evidence="1">
    <location>
        <begin position="662"/>
        <end position="799"/>
    </location>
</feature>
<feature type="coiled-coil region" evidence="1">
    <location>
        <begin position="200"/>
        <end position="334"/>
    </location>
</feature>
<feature type="domain" description="YhaN AAA" evidence="3">
    <location>
        <begin position="1"/>
        <end position="56"/>
    </location>
</feature>
<dbReference type="PANTHER" id="PTHR41259:SF1">
    <property type="entry name" value="DOUBLE-STRAND BREAK REPAIR RAD50 ATPASE, PUTATIVE-RELATED"/>
    <property type="match status" value="1"/>
</dbReference>
<dbReference type="Proteomes" id="UP000533017">
    <property type="component" value="Unassembled WGS sequence"/>
</dbReference>
<dbReference type="EMBL" id="JACBZA010000001">
    <property type="protein sequence ID" value="NYH82817.1"/>
    <property type="molecule type" value="Genomic_DNA"/>
</dbReference>
<feature type="region of interest" description="Disordered" evidence="2">
    <location>
        <begin position="550"/>
        <end position="575"/>
    </location>
</feature>
<dbReference type="AlphaFoldDB" id="A0A1I2VZZ4"/>
<dbReference type="RefSeq" id="WP_175542601.1">
    <property type="nucleotide sequence ID" value="NZ_FOOI01000010.1"/>
</dbReference>
<evidence type="ECO:0000313" key="6">
    <source>
        <dbReference type="Proteomes" id="UP000199052"/>
    </source>
</evidence>
<reference evidence="4 7" key="2">
    <citation type="submission" date="2020-07" db="EMBL/GenBank/DDBJ databases">
        <title>Sequencing the genomes of 1000 actinobacteria strains.</title>
        <authorList>
            <person name="Klenk H.-P."/>
        </authorList>
    </citation>
    <scope>NUCLEOTIDE SEQUENCE [LARGE SCALE GENOMIC DNA]</scope>
    <source>
        <strain evidence="4 7">DSM 45117</strain>
    </source>
</reference>
<evidence type="ECO:0000256" key="1">
    <source>
        <dbReference type="SAM" id="Coils"/>
    </source>
</evidence>
<name>A0A1I2VZZ4_9ACTN</name>
<sequence length="947" mass="101458">MRLHRLTLRDFRGVATRDLDFDEAGVTVVLGDNETGKSSILEALSLLFELPDDSKAGKLKAVQPAGRDVSSEVAAELTLGGQRVHYRKRWFRQRLTELRVDPGGHTWTGREAHDEAARLFAAHVDGSLWAALVVGQEHALAVPAAGSVAAVLTALDESAGGEVDHGASVPLVAAVEREYQRYFTRTGRPSGDYAEAISRRDQERARVADSQALLAEVEQDVASAERLTRDRATMSARSREQEARVAELSDRRQSAEELVGQVDRLRRDAEFAAAQVESARAEAERRAALVEEVRERDRAATEAEDARLRTAAALRAAEQEWERATAALRVARDEQAARRAEVRRLDAHLSWLRDRADLARLRERLTAVEEAREQERRAAAALDRANVDEAALEAAETAHVDVLAARAALAAGAPTMVVRRLGDAGVELSGVPLEEATVEREVTVDRDTTVRVPDVVEVTVRPGTGAAELAAVAASAEDAERRLLAELGRPDIGAVRQAARSRVEAERALTVAREVLTRRLEGRSFADLSAAHDQLLARVADDEADDIAEDVPEDVAEDVADDETDGGSDDEHVGDGVDRAADAVATLFDPEPLPVRDSSAVKESLTVDEPTAVKQPLSARTPLPGTQESTREALGRAQAEDVAAAKVLAGAEATEAGVRTAFETARDEATEARVRAEQAAERRADAHATLDRARAQQGDELLTAAVDKAMQEAAAIAADLAEAEDAVSRSGAGELGERLAEATTLRAQLAEQVEHLQDELSRVEGALERAGAQGLATAADRARAELAHVEEHHATLERRALAAARLRETLERHRAQARLRYAAPLRDRIEALGRVVHGPSFAVSLGADLEVEARTVDGIRLPVSSLSTGAREQLATLVRLAIAGLTATDGSGVPVVLDDALGWSDPGRLQAMGALLARAGATGQVILLTSAPDRYVGTVPGARVVRI</sequence>
<evidence type="ECO:0000256" key="2">
    <source>
        <dbReference type="SAM" id="MobiDB-lite"/>
    </source>
</evidence>
<feature type="coiled-coil region" evidence="1">
    <location>
        <begin position="358"/>
        <end position="388"/>
    </location>
</feature>
<reference evidence="5 6" key="1">
    <citation type="submission" date="2016-10" db="EMBL/GenBank/DDBJ databases">
        <authorList>
            <person name="de Groot N.N."/>
        </authorList>
    </citation>
    <scope>NUCLEOTIDE SEQUENCE [LARGE SCALE GENOMIC DNA]</scope>
    <source>
        <strain evidence="5 6">CPCC 202808</strain>
    </source>
</reference>
<accession>A0A1I2VZZ4</accession>
<proteinExistence type="predicted"/>
<dbReference type="InterPro" id="IPR038734">
    <property type="entry name" value="YhaN_AAA"/>
</dbReference>
<keyword evidence="7" id="KW-1185">Reference proteome</keyword>
<feature type="region of interest" description="Disordered" evidence="2">
    <location>
        <begin position="588"/>
        <end position="630"/>
    </location>
</feature>
<dbReference type="Gene3D" id="3.40.50.300">
    <property type="entry name" value="P-loop containing nucleotide triphosphate hydrolases"/>
    <property type="match status" value="2"/>
</dbReference>
<dbReference type="SUPFAM" id="SSF52540">
    <property type="entry name" value="P-loop containing nucleoside triphosphate hydrolases"/>
    <property type="match status" value="1"/>
</dbReference>
<dbReference type="Pfam" id="PF13514">
    <property type="entry name" value="AAA_27"/>
    <property type="match status" value="1"/>
</dbReference>
<dbReference type="PANTHER" id="PTHR41259">
    <property type="entry name" value="DOUBLE-STRAND BREAK REPAIR RAD50 ATPASE, PUTATIVE-RELATED"/>
    <property type="match status" value="1"/>
</dbReference>
<evidence type="ECO:0000313" key="7">
    <source>
        <dbReference type="Proteomes" id="UP000533017"/>
    </source>
</evidence>
<dbReference type="InterPro" id="IPR027417">
    <property type="entry name" value="P-loop_NTPase"/>
</dbReference>
<dbReference type="EMBL" id="FOOI01000010">
    <property type="protein sequence ID" value="SFG94768.1"/>
    <property type="molecule type" value="Genomic_DNA"/>
</dbReference>
<gene>
    <name evidence="4" type="ORF">FHR37_001668</name>
    <name evidence="5" type="ORF">SAMN05421678_11026</name>
</gene>
<organism evidence="5 6">
    <name type="scientific">Actinopolymorpha cephalotaxi</name>
    <dbReference type="NCBI Taxonomy" id="504797"/>
    <lineage>
        <taxon>Bacteria</taxon>
        <taxon>Bacillati</taxon>
        <taxon>Actinomycetota</taxon>
        <taxon>Actinomycetes</taxon>
        <taxon>Propionibacteriales</taxon>
        <taxon>Actinopolymorphaceae</taxon>
        <taxon>Actinopolymorpha</taxon>
    </lineage>
</organism>
<evidence type="ECO:0000313" key="5">
    <source>
        <dbReference type="EMBL" id="SFG94768.1"/>
    </source>
</evidence>
<feature type="compositionally biased region" description="Acidic residues" evidence="2">
    <location>
        <begin position="550"/>
        <end position="568"/>
    </location>
</feature>
<evidence type="ECO:0000259" key="3">
    <source>
        <dbReference type="Pfam" id="PF13514"/>
    </source>
</evidence>
<dbReference type="Proteomes" id="UP000199052">
    <property type="component" value="Unassembled WGS sequence"/>
</dbReference>